<dbReference type="EMBL" id="WCLE01000016">
    <property type="protein sequence ID" value="KAB5314148.1"/>
    <property type="molecule type" value="Genomic_DNA"/>
</dbReference>
<dbReference type="PROSITE" id="PS51257">
    <property type="entry name" value="PROKAR_LIPOPROTEIN"/>
    <property type="match status" value="1"/>
</dbReference>
<dbReference type="InterPro" id="IPR013766">
    <property type="entry name" value="Thioredoxin_domain"/>
</dbReference>
<sequence length="156" mass="17612" precursor="true">MKKIITMAVLIFSSMLTYACTGGAEQKQAETQKTAQDGSVIVMNKAMFIKDIFDYEKSKEWKYKGDKPAIIDLYADWCGPCRMTAPIMKELAKEYAGKIVIYKVNVDKEKELAALFNATSIPLFVFIPMQGEPQLFRGAADKATYKKAIDEFLLKK</sequence>
<evidence type="ECO:0000313" key="11">
    <source>
        <dbReference type="EMBL" id="RHF76394.1"/>
    </source>
</evidence>
<evidence type="ECO:0000256" key="3">
    <source>
        <dbReference type="ARBA" id="ARBA00023157"/>
    </source>
</evidence>
<feature type="chain" id="PRO_5033246232" evidence="5">
    <location>
        <begin position="20"/>
        <end position="156"/>
    </location>
</feature>
<accession>A0A108TC27</accession>
<evidence type="ECO:0000313" key="8">
    <source>
        <dbReference type="EMBL" id="KAB5314148.1"/>
    </source>
</evidence>
<dbReference type="GO" id="GO:0015035">
    <property type="term" value="F:protein-disulfide reductase activity"/>
    <property type="evidence" value="ECO:0007669"/>
    <property type="project" value="TreeGrafter"/>
</dbReference>
<dbReference type="Proteomes" id="UP000283762">
    <property type="component" value="Unassembled WGS sequence"/>
</dbReference>
<dbReference type="PANTHER" id="PTHR45663:SF11">
    <property type="entry name" value="GEO12009P1"/>
    <property type="match status" value="1"/>
</dbReference>
<evidence type="ECO:0000256" key="5">
    <source>
        <dbReference type="SAM" id="SignalP"/>
    </source>
</evidence>
<name>A0A108TC27_BACSE</name>
<reference evidence="13 14" key="3">
    <citation type="submission" date="2018-08" db="EMBL/GenBank/DDBJ databases">
        <title>A genome reference for cultivated species of the human gut microbiota.</title>
        <authorList>
            <person name="Zou Y."/>
            <person name="Xue W."/>
            <person name="Luo G."/>
        </authorList>
    </citation>
    <scope>NUCLEOTIDE SEQUENCE [LARGE SCALE GENOMIC DNA]</scope>
    <source>
        <strain evidence="10 13">AF26-20BH</strain>
        <strain evidence="11 14">AM25-16</strain>
    </source>
</reference>
<dbReference type="FunFam" id="3.40.30.10:FF:000229">
    <property type="entry name" value="Thioredoxin (TRX)"/>
    <property type="match status" value="1"/>
</dbReference>
<dbReference type="EMBL" id="QRHJ01000013">
    <property type="protein sequence ID" value="RHF76394.1"/>
    <property type="molecule type" value="Genomic_DNA"/>
</dbReference>
<dbReference type="InterPro" id="IPR036249">
    <property type="entry name" value="Thioredoxin-like_sf"/>
</dbReference>
<keyword evidence="3" id="KW-1015">Disulfide bond</keyword>
<dbReference type="GO" id="GO:0005829">
    <property type="term" value="C:cytosol"/>
    <property type="evidence" value="ECO:0007669"/>
    <property type="project" value="TreeGrafter"/>
</dbReference>
<dbReference type="Proteomes" id="UP000440773">
    <property type="component" value="Unassembled WGS sequence"/>
</dbReference>
<keyword evidence="12" id="KW-1185">Reference proteome</keyword>
<evidence type="ECO:0000256" key="4">
    <source>
        <dbReference type="ARBA" id="ARBA00023284"/>
    </source>
</evidence>
<dbReference type="RefSeq" id="WP_060385205.1">
    <property type="nucleotide sequence ID" value="NZ_CAXVLE010000001.1"/>
</dbReference>
<dbReference type="GO" id="GO:0045454">
    <property type="term" value="P:cell redox homeostasis"/>
    <property type="evidence" value="ECO:0007669"/>
    <property type="project" value="TreeGrafter"/>
</dbReference>
<reference evidence="9" key="2">
    <citation type="submission" date="2016-01" db="EMBL/GenBank/DDBJ databases">
        <authorList>
            <person name="McClelland M."/>
            <person name="Jain A."/>
            <person name="Saraogi P."/>
            <person name="Mendelson R."/>
            <person name="Westerman R."/>
            <person name="SanMiguel P."/>
            <person name="Csonka L."/>
        </authorList>
    </citation>
    <scope>NUCLEOTIDE SEQUENCE</scope>
    <source>
        <strain evidence="9">CL09T03C01</strain>
    </source>
</reference>
<gene>
    <name evidence="9" type="primary">trxA_1</name>
    <name evidence="9" type="ORF">AA415_00550</name>
    <name evidence="11" type="ORF">DW668_06370</name>
    <name evidence="10" type="ORF">DWY65_07015</name>
    <name evidence="8" type="ORF">F9958_09295</name>
    <name evidence="7" type="ORF">F9962_07200</name>
</gene>
<dbReference type="PATRIC" id="fig|46506.5.peg.593"/>
<reference evidence="15 16" key="4">
    <citation type="journal article" date="2019" name="Nat. Med.">
        <title>A library of human gut bacterial isolates paired with longitudinal multiomics data enables mechanistic microbiome research.</title>
        <authorList>
            <person name="Poyet M."/>
            <person name="Groussin M."/>
            <person name="Gibbons S.M."/>
            <person name="Avila-Pacheco J."/>
            <person name="Jiang X."/>
            <person name="Kearney S.M."/>
            <person name="Perrotta A.R."/>
            <person name="Berdy B."/>
            <person name="Zhao S."/>
            <person name="Lieberman T.D."/>
            <person name="Swanson P.K."/>
            <person name="Smith M."/>
            <person name="Roesemann S."/>
            <person name="Alexander J.E."/>
            <person name="Rich S.A."/>
            <person name="Livny J."/>
            <person name="Vlamakis H."/>
            <person name="Clish C."/>
            <person name="Bullock K."/>
            <person name="Deik A."/>
            <person name="Scott J."/>
            <person name="Pierce K.A."/>
            <person name="Xavier R.J."/>
            <person name="Alm E.J."/>
        </authorList>
    </citation>
    <scope>NUCLEOTIDE SEQUENCE [LARGE SCALE GENOMIC DNA]</scope>
    <source>
        <strain evidence="7 15">BIOML-A17</strain>
        <strain evidence="8 16">BIOML-A6</strain>
    </source>
</reference>
<dbReference type="InterPro" id="IPR017937">
    <property type="entry name" value="Thioredoxin_CS"/>
</dbReference>
<evidence type="ECO:0000259" key="6">
    <source>
        <dbReference type="PROSITE" id="PS51352"/>
    </source>
</evidence>
<dbReference type="PROSITE" id="PS00194">
    <property type="entry name" value="THIOREDOXIN_1"/>
    <property type="match status" value="1"/>
</dbReference>
<keyword evidence="1" id="KW-0813">Transport</keyword>
<evidence type="ECO:0000256" key="2">
    <source>
        <dbReference type="ARBA" id="ARBA00022982"/>
    </source>
</evidence>
<evidence type="ECO:0000313" key="15">
    <source>
        <dbReference type="Proteomes" id="UP000440773"/>
    </source>
</evidence>
<dbReference type="Proteomes" id="UP000283310">
    <property type="component" value="Unassembled WGS sequence"/>
</dbReference>
<dbReference type="AlphaFoldDB" id="A0A108TC27"/>
<evidence type="ECO:0000313" key="9">
    <source>
        <dbReference type="EMBL" id="KWR57094.1"/>
    </source>
</evidence>
<dbReference type="SUPFAM" id="SSF52833">
    <property type="entry name" value="Thioredoxin-like"/>
    <property type="match status" value="1"/>
</dbReference>
<evidence type="ECO:0000313" key="14">
    <source>
        <dbReference type="Proteomes" id="UP000283762"/>
    </source>
</evidence>
<keyword evidence="4" id="KW-0676">Redox-active center</keyword>
<evidence type="ECO:0000313" key="7">
    <source>
        <dbReference type="EMBL" id="KAB5282040.1"/>
    </source>
</evidence>
<dbReference type="EMBL" id="WCLP01000015">
    <property type="protein sequence ID" value="KAB5282040.1"/>
    <property type="molecule type" value="Genomic_DNA"/>
</dbReference>
<feature type="domain" description="Thioredoxin" evidence="6">
    <location>
        <begin position="20"/>
        <end position="154"/>
    </location>
</feature>
<feature type="signal peptide" evidence="5">
    <location>
        <begin position="1"/>
        <end position="19"/>
    </location>
</feature>
<evidence type="ECO:0000313" key="16">
    <source>
        <dbReference type="Proteomes" id="UP000467334"/>
    </source>
</evidence>
<evidence type="ECO:0000313" key="13">
    <source>
        <dbReference type="Proteomes" id="UP000283310"/>
    </source>
</evidence>
<dbReference type="EMBL" id="QRTW01000009">
    <property type="protein sequence ID" value="RGR14550.1"/>
    <property type="molecule type" value="Genomic_DNA"/>
</dbReference>
<keyword evidence="5" id="KW-0732">Signal</keyword>
<dbReference type="Gene3D" id="3.40.30.10">
    <property type="entry name" value="Glutaredoxin"/>
    <property type="match status" value="1"/>
</dbReference>
<dbReference type="EMBL" id="LRGC01000002">
    <property type="protein sequence ID" value="KWR57094.1"/>
    <property type="molecule type" value="Genomic_DNA"/>
</dbReference>
<dbReference type="CDD" id="cd02947">
    <property type="entry name" value="TRX_family"/>
    <property type="match status" value="1"/>
</dbReference>
<evidence type="ECO:0000313" key="10">
    <source>
        <dbReference type="EMBL" id="RGR14550.1"/>
    </source>
</evidence>
<keyword evidence="2" id="KW-0249">Electron transport</keyword>
<dbReference type="Pfam" id="PF00085">
    <property type="entry name" value="Thioredoxin"/>
    <property type="match status" value="1"/>
</dbReference>
<comment type="caution">
    <text evidence="9">The sequence shown here is derived from an EMBL/GenBank/DDBJ whole genome shotgun (WGS) entry which is preliminary data.</text>
</comment>
<dbReference type="PROSITE" id="PS51352">
    <property type="entry name" value="THIOREDOXIN_2"/>
    <property type="match status" value="1"/>
</dbReference>
<dbReference type="Proteomes" id="UP000056419">
    <property type="component" value="Unassembled WGS sequence"/>
</dbReference>
<evidence type="ECO:0000313" key="12">
    <source>
        <dbReference type="Proteomes" id="UP000056419"/>
    </source>
</evidence>
<protein>
    <submittedName>
        <fullName evidence="7">Redoxin domain-containing protein</fullName>
    </submittedName>
    <submittedName>
        <fullName evidence="9 10">Thioredoxin</fullName>
    </submittedName>
</protein>
<dbReference type="STRING" id="46506.AA415_00550"/>
<reference evidence="9 12" key="1">
    <citation type="journal article" date="2016" name="BMC Genomics">
        <title>Type VI secretion systems of human gut Bacteroidales segregate into three genetic architectures, two of which are contained on mobile genetic elements.</title>
        <authorList>
            <person name="Coyne M.J."/>
            <person name="Roelofs K.G."/>
            <person name="Comstock L.E."/>
        </authorList>
    </citation>
    <scope>NUCLEOTIDE SEQUENCE [LARGE SCALE GENOMIC DNA]</scope>
    <source>
        <strain evidence="9 12">CL09T03C01</strain>
    </source>
</reference>
<dbReference type="Proteomes" id="UP000467334">
    <property type="component" value="Unassembled WGS sequence"/>
</dbReference>
<proteinExistence type="predicted"/>
<organism evidence="9 12">
    <name type="scientific">Bacteroides stercoris</name>
    <dbReference type="NCBI Taxonomy" id="46506"/>
    <lineage>
        <taxon>Bacteria</taxon>
        <taxon>Pseudomonadati</taxon>
        <taxon>Bacteroidota</taxon>
        <taxon>Bacteroidia</taxon>
        <taxon>Bacteroidales</taxon>
        <taxon>Bacteroidaceae</taxon>
        <taxon>Bacteroides</taxon>
    </lineage>
</organism>
<dbReference type="PANTHER" id="PTHR45663">
    <property type="entry name" value="GEO12009P1"/>
    <property type="match status" value="1"/>
</dbReference>
<evidence type="ECO:0000256" key="1">
    <source>
        <dbReference type="ARBA" id="ARBA00022448"/>
    </source>
</evidence>